<dbReference type="SUPFAM" id="SSF88946">
    <property type="entry name" value="Sigma2 domain of RNA polymerase sigma factors"/>
    <property type="match status" value="1"/>
</dbReference>
<gene>
    <name evidence="7" type="ORF">GJU42_10345</name>
</gene>
<comment type="similarity">
    <text evidence="1">Belongs to the sigma-70 factor family. ECF subfamily.</text>
</comment>
<dbReference type="InterPro" id="IPR007627">
    <property type="entry name" value="RNA_pol_sigma70_r2"/>
</dbReference>
<comment type="caution">
    <text evidence="7">The sequence shown here is derived from an EMBL/GenBank/DDBJ whole genome shotgun (WGS) entry which is preliminary data.</text>
</comment>
<evidence type="ECO:0000313" key="8">
    <source>
        <dbReference type="Proteomes" id="UP000468990"/>
    </source>
</evidence>
<evidence type="ECO:0000256" key="2">
    <source>
        <dbReference type="ARBA" id="ARBA00023015"/>
    </source>
</evidence>
<evidence type="ECO:0000256" key="1">
    <source>
        <dbReference type="ARBA" id="ARBA00010641"/>
    </source>
</evidence>
<evidence type="ECO:0000259" key="6">
    <source>
        <dbReference type="Pfam" id="PF08281"/>
    </source>
</evidence>
<dbReference type="PANTHER" id="PTHR43133">
    <property type="entry name" value="RNA POLYMERASE ECF-TYPE SIGMA FACTO"/>
    <property type="match status" value="1"/>
</dbReference>
<proteinExistence type="inferred from homology"/>
<dbReference type="Gene3D" id="1.10.1740.10">
    <property type="match status" value="1"/>
</dbReference>
<dbReference type="PANTHER" id="PTHR43133:SF46">
    <property type="entry name" value="RNA POLYMERASE SIGMA-70 FACTOR ECF SUBFAMILY"/>
    <property type="match status" value="1"/>
</dbReference>
<dbReference type="InterPro" id="IPR013324">
    <property type="entry name" value="RNA_pol_sigma_r3/r4-like"/>
</dbReference>
<dbReference type="InterPro" id="IPR014327">
    <property type="entry name" value="RNA_pol_sigma70_bacteroid"/>
</dbReference>
<dbReference type="EMBL" id="WKKG01000004">
    <property type="protein sequence ID" value="MRX68357.1"/>
    <property type="molecule type" value="Genomic_DNA"/>
</dbReference>
<dbReference type="NCBIfam" id="TIGR02985">
    <property type="entry name" value="Sig70_bacteroi1"/>
    <property type="match status" value="1"/>
</dbReference>
<keyword evidence="4" id="KW-0804">Transcription</keyword>
<evidence type="ECO:0000313" key="7">
    <source>
        <dbReference type="EMBL" id="MRX68357.1"/>
    </source>
</evidence>
<keyword evidence="3" id="KW-0731">Sigma factor</keyword>
<dbReference type="InterPro" id="IPR013249">
    <property type="entry name" value="RNA_pol_sigma70_r4_t2"/>
</dbReference>
<keyword evidence="8" id="KW-1185">Reference proteome</keyword>
<dbReference type="NCBIfam" id="TIGR02937">
    <property type="entry name" value="sigma70-ECF"/>
    <property type="match status" value="1"/>
</dbReference>
<organism evidence="7 8">
    <name type="scientific">Flavobacterium resistens</name>
    <dbReference type="NCBI Taxonomy" id="443612"/>
    <lineage>
        <taxon>Bacteria</taxon>
        <taxon>Pseudomonadati</taxon>
        <taxon>Bacteroidota</taxon>
        <taxon>Flavobacteriia</taxon>
        <taxon>Flavobacteriales</taxon>
        <taxon>Flavobacteriaceae</taxon>
        <taxon>Flavobacterium</taxon>
    </lineage>
</organism>
<dbReference type="Gene3D" id="1.10.10.10">
    <property type="entry name" value="Winged helix-like DNA-binding domain superfamily/Winged helix DNA-binding domain"/>
    <property type="match status" value="1"/>
</dbReference>
<feature type="domain" description="RNA polymerase sigma factor 70 region 4 type 2" evidence="6">
    <location>
        <begin position="142"/>
        <end position="193"/>
    </location>
</feature>
<accession>A0ABW9Q637</accession>
<evidence type="ECO:0000259" key="5">
    <source>
        <dbReference type="Pfam" id="PF04542"/>
    </source>
</evidence>
<sequence length="214" mass="25109">MILLSLLRIIQFTKSQKNLPSLLSNQDKTLIDRLRSGDESALTELYNAFWQALFVSAYNVIKDKELCEDIIQDIFLNIWTNREKLEIHISLKGYMYACARYQVFNHLRKNKDKIHVELFDDLEKRFQYTTPETQLMHEELVQQLHLIVETLPEKCQAVYKLSREEQLSHKEIAERLNISTKTVENHITKALQTIRLSMGSTLGVAMVLWLSKNL</sequence>
<reference evidence="7 8" key="1">
    <citation type="submission" date="2019-11" db="EMBL/GenBank/DDBJ databases">
        <title>Flavobacterium resistens genome.</title>
        <authorList>
            <person name="Wilson V.M."/>
            <person name="Newman J.D."/>
        </authorList>
    </citation>
    <scope>NUCLEOTIDE SEQUENCE [LARGE SCALE GENOMIC DNA]</scope>
    <source>
        <strain evidence="7 8">DSM 19382</strain>
    </source>
</reference>
<keyword evidence="2" id="KW-0805">Transcription regulation</keyword>
<dbReference type="InterPro" id="IPR036388">
    <property type="entry name" value="WH-like_DNA-bd_sf"/>
</dbReference>
<dbReference type="InterPro" id="IPR039425">
    <property type="entry name" value="RNA_pol_sigma-70-like"/>
</dbReference>
<evidence type="ECO:0000256" key="4">
    <source>
        <dbReference type="ARBA" id="ARBA00023163"/>
    </source>
</evidence>
<dbReference type="Pfam" id="PF04542">
    <property type="entry name" value="Sigma70_r2"/>
    <property type="match status" value="1"/>
</dbReference>
<dbReference type="SUPFAM" id="SSF88659">
    <property type="entry name" value="Sigma3 and sigma4 domains of RNA polymerase sigma factors"/>
    <property type="match status" value="1"/>
</dbReference>
<name>A0ABW9Q637_9FLAO</name>
<dbReference type="InterPro" id="IPR014284">
    <property type="entry name" value="RNA_pol_sigma-70_dom"/>
</dbReference>
<dbReference type="InterPro" id="IPR013325">
    <property type="entry name" value="RNA_pol_sigma_r2"/>
</dbReference>
<dbReference type="Pfam" id="PF08281">
    <property type="entry name" value="Sigma70_r4_2"/>
    <property type="match status" value="1"/>
</dbReference>
<dbReference type="Proteomes" id="UP000468990">
    <property type="component" value="Unassembled WGS sequence"/>
</dbReference>
<protein>
    <submittedName>
        <fullName evidence="7">RNA polymerase sigma-70 factor</fullName>
    </submittedName>
</protein>
<evidence type="ECO:0000256" key="3">
    <source>
        <dbReference type="ARBA" id="ARBA00023082"/>
    </source>
</evidence>
<feature type="domain" description="RNA polymerase sigma-70 region 2" evidence="5">
    <location>
        <begin position="52"/>
        <end position="111"/>
    </location>
</feature>